<dbReference type="CDD" id="cd08054">
    <property type="entry name" value="gp6"/>
    <property type="match status" value="1"/>
</dbReference>
<dbReference type="InterPro" id="IPR006450">
    <property type="entry name" value="Phage_HK97_gp6-like"/>
</dbReference>
<dbReference type="EMBL" id="BK015717">
    <property type="protein sequence ID" value="DAE21752.1"/>
    <property type="molecule type" value="Genomic_DNA"/>
</dbReference>
<accession>A0A8S5QRQ0</accession>
<reference evidence="1" key="1">
    <citation type="journal article" date="2021" name="Proc. Natl. Acad. Sci. U.S.A.">
        <title>A Catalog of Tens of Thousands of Viruses from Human Metagenomes Reveals Hidden Associations with Chronic Diseases.</title>
        <authorList>
            <person name="Tisza M.J."/>
            <person name="Buck C.B."/>
        </authorList>
    </citation>
    <scope>NUCLEOTIDE SEQUENCE</scope>
    <source>
        <strain evidence="1">Ct2773</strain>
    </source>
</reference>
<organism evidence="1">
    <name type="scientific">Siphoviridae sp. ct2773</name>
    <dbReference type="NCBI Taxonomy" id="2826275"/>
    <lineage>
        <taxon>Viruses</taxon>
        <taxon>Duplodnaviria</taxon>
        <taxon>Heunggongvirae</taxon>
        <taxon>Uroviricota</taxon>
        <taxon>Caudoviricetes</taxon>
    </lineage>
</organism>
<proteinExistence type="predicted"/>
<sequence>MNQIAKVSEVTSLDLAEYLRVGEVTAFEEGFLQTIIGAATAYMCKYTGLTAEQLDESSDLVIALFVLCQDMYDNRALYVDSANVNLAVQSILDMHSVNLLPSAVKRDD</sequence>
<dbReference type="Gene3D" id="1.10.3230.30">
    <property type="entry name" value="Phage gp6-like head-tail connector protein"/>
    <property type="match status" value="1"/>
</dbReference>
<dbReference type="NCBIfam" id="TIGR01560">
    <property type="entry name" value="put_DNA_pack"/>
    <property type="match status" value="1"/>
</dbReference>
<evidence type="ECO:0000313" key="1">
    <source>
        <dbReference type="EMBL" id="DAE21752.1"/>
    </source>
</evidence>
<name>A0A8S5QRQ0_9CAUD</name>
<protein>
    <submittedName>
        <fullName evidence="1">Head tail connector</fullName>
    </submittedName>
</protein>